<dbReference type="EMBL" id="CP097092">
    <property type="protein sequence ID" value="UQF77803.1"/>
    <property type="molecule type" value="Genomic_DNA"/>
</dbReference>
<dbReference type="SUPFAM" id="SSF81665">
    <property type="entry name" value="Calcium ATPase, transmembrane domain M"/>
    <property type="match status" value="1"/>
</dbReference>
<keyword evidence="2" id="KW-1003">Cell membrane</keyword>
<dbReference type="FunFam" id="2.70.150.10:FF:000016">
    <property type="entry name" value="Calcium-transporting P-type ATPase putative"/>
    <property type="match status" value="1"/>
</dbReference>
<proteinExistence type="predicted"/>
<dbReference type="SUPFAM" id="SSF81660">
    <property type="entry name" value="Metal cation-transporting ATPase, ATP-binding domain N"/>
    <property type="match status" value="1"/>
</dbReference>
<name>A0A9D5X740_9ACTN</name>
<keyword evidence="8 11" id="KW-1133">Transmembrane helix</keyword>
<dbReference type="Pfam" id="PF13246">
    <property type="entry name" value="Cation_ATPase"/>
    <property type="match status" value="1"/>
</dbReference>
<dbReference type="GO" id="GO:0098662">
    <property type="term" value="P:inorganic cation transmembrane transport"/>
    <property type="evidence" value="ECO:0007669"/>
    <property type="project" value="UniProtKB-ARBA"/>
</dbReference>
<dbReference type="GO" id="GO:0015662">
    <property type="term" value="F:P-type ion transporter activity"/>
    <property type="evidence" value="ECO:0007669"/>
    <property type="project" value="UniProtKB-ARBA"/>
</dbReference>
<comment type="catalytic activity">
    <reaction evidence="10">
        <text>ATP + H2O = ADP + phosphate + H(+)</text>
        <dbReference type="Rhea" id="RHEA:13065"/>
        <dbReference type="ChEBI" id="CHEBI:15377"/>
        <dbReference type="ChEBI" id="CHEBI:15378"/>
        <dbReference type="ChEBI" id="CHEBI:30616"/>
        <dbReference type="ChEBI" id="CHEBI:43474"/>
        <dbReference type="ChEBI" id="CHEBI:456216"/>
    </reaction>
</comment>
<dbReference type="GO" id="GO:0005524">
    <property type="term" value="F:ATP binding"/>
    <property type="evidence" value="ECO:0007669"/>
    <property type="project" value="UniProtKB-KW"/>
</dbReference>
<evidence type="ECO:0000256" key="3">
    <source>
        <dbReference type="ARBA" id="ARBA00022692"/>
    </source>
</evidence>
<organism evidence="13 15">
    <name type="scientific">Lancefieldella parvula</name>
    <dbReference type="NCBI Taxonomy" id="1382"/>
    <lineage>
        <taxon>Bacteria</taxon>
        <taxon>Bacillati</taxon>
        <taxon>Actinomycetota</taxon>
        <taxon>Coriobacteriia</taxon>
        <taxon>Coriobacteriales</taxon>
        <taxon>Atopobiaceae</taxon>
        <taxon>Lancefieldella</taxon>
    </lineage>
</organism>
<dbReference type="InterPro" id="IPR001757">
    <property type="entry name" value="P_typ_ATPase"/>
</dbReference>
<dbReference type="SMART" id="SM00831">
    <property type="entry name" value="Cation_ATPase_N"/>
    <property type="match status" value="1"/>
</dbReference>
<accession>A0A9D5X740</accession>
<dbReference type="GO" id="GO:0019829">
    <property type="term" value="F:ATPase-coupled monoatomic cation transmembrane transporter activity"/>
    <property type="evidence" value="ECO:0007669"/>
    <property type="project" value="UniProtKB-ARBA"/>
</dbReference>
<dbReference type="GO" id="GO:0046872">
    <property type="term" value="F:metal ion binding"/>
    <property type="evidence" value="ECO:0007669"/>
    <property type="project" value="UniProtKB-KW"/>
</dbReference>
<dbReference type="SFLD" id="SFLDS00003">
    <property type="entry name" value="Haloacid_Dehalogenase"/>
    <property type="match status" value="1"/>
</dbReference>
<dbReference type="InterPro" id="IPR006068">
    <property type="entry name" value="ATPase_P-typ_cation-transptr_C"/>
</dbReference>
<feature type="domain" description="Cation-transporting P-type ATPase N-terminal" evidence="12">
    <location>
        <begin position="2"/>
        <end position="76"/>
    </location>
</feature>
<keyword evidence="3 11" id="KW-0812">Transmembrane</keyword>
<keyword evidence="4" id="KW-0479">Metal-binding</keyword>
<evidence type="ECO:0000256" key="1">
    <source>
        <dbReference type="ARBA" id="ARBA00004651"/>
    </source>
</evidence>
<dbReference type="SFLD" id="SFLDF00027">
    <property type="entry name" value="p-type_atpase"/>
    <property type="match status" value="1"/>
</dbReference>
<dbReference type="InterPro" id="IPR023214">
    <property type="entry name" value="HAD_sf"/>
</dbReference>
<protein>
    <submittedName>
        <fullName evidence="13">Cation-translocating P-type ATPase</fullName>
    </submittedName>
</protein>
<feature type="transmembrane region" description="Helical" evidence="11">
    <location>
        <begin position="867"/>
        <end position="885"/>
    </location>
</feature>
<dbReference type="Proteomes" id="UP000831562">
    <property type="component" value="Chromosome"/>
</dbReference>
<reference evidence="14" key="2">
    <citation type="submission" date="2022-05" db="EMBL/GenBank/DDBJ databases">
        <title>Using nanopore sequencing to obtain complete genomes from saliva samples.</title>
        <authorList>
            <person name="Baker J.L."/>
        </authorList>
    </citation>
    <scope>NUCLEOTIDE SEQUENCE</scope>
    <source>
        <strain evidence="14">JCVI-JB-Lp32</strain>
    </source>
</reference>
<dbReference type="InterPro" id="IPR023298">
    <property type="entry name" value="ATPase_P-typ_TM_dom_sf"/>
</dbReference>
<dbReference type="InterPro" id="IPR023299">
    <property type="entry name" value="ATPase_P-typ_cyto_dom_N"/>
</dbReference>
<dbReference type="Gene3D" id="1.20.1110.10">
    <property type="entry name" value="Calcium-transporting ATPase, transmembrane domain"/>
    <property type="match status" value="2"/>
</dbReference>
<reference evidence="13" key="1">
    <citation type="submission" date="2020-04" db="EMBL/GenBank/DDBJ databases">
        <title>Deep metagenomics examines the oral microbiome during advanced dental caries in children, revealing novel taxa and co-occurrences with host molecules.</title>
        <authorList>
            <person name="Baker J.L."/>
            <person name="Morton J.T."/>
            <person name="Dinis M."/>
            <person name="Alvarez R."/>
            <person name="Tran N.C."/>
            <person name="Knight R."/>
            <person name="Edlund A."/>
        </authorList>
    </citation>
    <scope>NUCLEOTIDE SEQUENCE</scope>
    <source>
        <strain evidence="13">JCVI_3_bin.11</strain>
    </source>
</reference>
<dbReference type="SFLD" id="SFLDG00002">
    <property type="entry name" value="C1.7:_P-type_atpase_like"/>
    <property type="match status" value="1"/>
</dbReference>
<evidence type="ECO:0000256" key="7">
    <source>
        <dbReference type="ARBA" id="ARBA00022967"/>
    </source>
</evidence>
<dbReference type="SUPFAM" id="SSF56784">
    <property type="entry name" value="HAD-like"/>
    <property type="match status" value="1"/>
</dbReference>
<evidence type="ECO:0000259" key="12">
    <source>
        <dbReference type="SMART" id="SM00831"/>
    </source>
</evidence>
<comment type="subcellular location">
    <subcellularLocation>
        <location evidence="1">Cell membrane</location>
        <topology evidence="1">Multi-pass membrane protein</topology>
    </subcellularLocation>
</comment>
<dbReference type="InterPro" id="IPR044492">
    <property type="entry name" value="P_typ_ATPase_HD_dom"/>
</dbReference>
<dbReference type="GO" id="GO:0005886">
    <property type="term" value="C:plasma membrane"/>
    <property type="evidence" value="ECO:0007669"/>
    <property type="project" value="UniProtKB-SubCell"/>
</dbReference>
<keyword evidence="6" id="KW-0067">ATP-binding</keyword>
<dbReference type="InterPro" id="IPR004014">
    <property type="entry name" value="ATPase_P-typ_cation-transptr_N"/>
</dbReference>
<keyword evidence="7" id="KW-1278">Translocase</keyword>
<evidence type="ECO:0000313" key="15">
    <source>
        <dbReference type="Proteomes" id="UP000787322"/>
    </source>
</evidence>
<dbReference type="PROSITE" id="PS00154">
    <property type="entry name" value="ATPASE_E1_E2"/>
    <property type="match status" value="1"/>
</dbReference>
<dbReference type="InterPro" id="IPR059000">
    <property type="entry name" value="ATPase_P-type_domA"/>
</dbReference>
<dbReference type="Pfam" id="PF00690">
    <property type="entry name" value="Cation_ATPase_N"/>
    <property type="match status" value="1"/>
</dbReference>
<dbReference type="Gene3D" id="3.40.50.1000">
    <property type="entry name" value="HAD superfamily/HAD-like"/>
    <property type="match status" value="2"/>
</dbReference>
<dbReference type="InterPro" id="IPR036412">
    <property type="entry name" value="HAD-like_sf"/>
</dbReference>
<feature type="transmembrane region" description="Helical" evidence="11">
    <location>
        <begin position="284"/>
        <end position="312"/>
    </location>
</feature>
<evidence type="ECO:0000256" key="5">
    <source>
        <dbReference type="ARBA" id="ARBA00022741"/>
    </source>
</evidence>
<dbReference type="InterPro" id="IPR008250">
    <property type="entry name" value="ATPase_P-typ_transduc_dom_A_sf"/>
</dbReference>
<dbReference type="PRINTS" id="PR00119">
    <property type="entry name" value="CATATPASE"/>
</dbReference>
<feature type="transmembrane region" description="Helical" evidence="11">
    <location>
        <begin position="830"/>
        <end position="847"/>
    </location>
</feature>
<dbReference type="Gene3D" id="3.40.1110.10">
    <property type="entry name" value="Calcium-transporting ATPase, cytoplasmic domain N"/>
    <property type="match status" value="1"/>
</dbReference>
<dbReference type="FunFam" id="3.40.50.1000:FF:000001">
    <property type="entry name" value="Phospholipid-transporting ATPase IC"/>
    <property type="match status" value="1"/>
</dbReference>
<dbReference type="Pfam" id="PF00689">
    <property type="entry name" value="Cation_ATPase_C"/>
    <property type="match status" value="1"/>
</dbReference>
<feature type="transmembrane region" description="Helical" evidence="11">
    <location>
        <begin position="83"/>
        <end position="102"/>
    </location>
</feature>
<dbReference type="Gene3D" id="2.70.150.10">
    <property type="entry name" value="Calcium-transporting ATPase, cytoplasmic transduction domain A"/>
    <property type="match status" value="1"/>
</dbReference>
<keyword evidence="9 11" id="KW-0472">Membrane</keyword>
<evidence type="ECO:0000256" key="4">
    <source>
        <dbReference type="ARBA" id="ARBA00022723"/>
    </source>
</evidence>
<dbReference type="NCBIfam" id="TIGR01494">
    <property type="entry name" value="ATPase_P-type"/>
    <property type="match status" value="3"/>
</dbReference>
<evidence type="ECO:0000256" key="6">
    <source>
        <dbReference type="ARBA" id="ARBA00022840"/>
    </source>
</evidence>
<dbReference type="InterPro" id="IPR018303">
    <property type="entry name" value="ATPase_P-typ_P_site"/>
</dbReference>
<evidence type="ECO:0000256" key="10">
    <source>
        <dbReference type="ARBA" id="ARBA00049360"/>
    </source>
</evidence>
<evidence type="ECO:0000256" key="2">
    <source>
        <dbReference type="ARBA" id="ARBA00022475"/>
    </source>
</evidence>
<dbReference type="Proteomes" id="UP000787322">
    <property type="component" value="Unassembled WGS sequence"/>
</dbReference>
<feature type="transmembrane region" description="Helical" evidence="11">
    <location>
        <begin position="60"/>
        <end position="77"/>
    </location>
</feature>
<evidence type="ECO:0000256" key="11">
    <source>
        <dbReference type="SAM" id="Phobius"/>
    </source>
</evidence>
<dbReference type="PANTHER" id="PTHR42861">
    <property type="entry name" value="CALCIUM-TRANSPORTING ATPASE"/>
    <property type="match status" value="1"/>
</dbReference>
<evidence type="ECO:0000313" key="13">
    <source>
        <dbReference type="EMBL" id="MBF4802243.1"/>
    </source>
</evidence>
<dbReference type="AlphaFoldDB" id="A0A9D5X740"/>
<dbReference type="GO" id="GO:0016887">
    <property type="term" value="F:ATP hydrolysis activity"/>
    <property type="evidence" value="ECO:0007669"/>
    <property type="project" value="InterPro"/>
</dbReference>
<dbReference type="Pfam" id="PF00122">
    <property type="entry name" value="E1-E2_ATPase"/>
    <property type="match status" value="1"/>
</dbReference>
<dbReference type="EMBL" id="JABZGU010000002">
    <property type="protein sequence ID" value="MBF4802243.1"/>
    <property type="molecule type" value="Genomic_DNA"/>
</dbReference>
<evidence type="ECO:0000256" key="8">
    <source>
        <dbReference type="ARBA" id="ARBA00022989"/>
    </source>
</evidence>
<feature type="transmembrane region" description="Helical" evidence="11">
    <location>
        <begin position="254"/>
        <end position="272"/>
    </location>
</feature>
<evidence type="ECO:0000313" key="14">
    <source>
        <dbReference type="EMBL" id="UQF77803.1"/>
    </source>
</evidence>
<evidence type="ECO:0000256" key="9">
    <source>
        <dbReference type="ARBA" id="ARBA00023136"/>
    </source>
</evidence>
<sequence length="894" mass="96223">MKEYLSSAADVISAQKTDAEVGLSDAEAASRLEAHGLNKLKEAPKESIIKRFFAQMADPMVIMLLVAAAISAAEGIYTGEGGVADVVIILFVVVINSVLGVVQEGKAEEALAALQEMSAAQSKVIRDGRLETVASTELVVGDIILLEAGDSVPADCRILESASMKVEESALTGESVPVEKHAETLSLAEDTDDIPLGDRKNMCYSGSIVVYGRGRAVVVATGMDTEMGKIADAISQAEEGQTPLQIALDKLSHTLTILVVVISLLVFATGFIKHGTEMLGNFDLILSTFMVAVSLAVAAIPEGLVAVVTIVLSMGVTRMSERHAIVRRLTAVETLGCTQVICSDKTGTLTQNKMTVVRHETENLDAHVRTMALCSDATWDDAEQVAKGEPTEAALVADAAKLGYTTSDLASSRPRIGEAPFDSSRKMMSVVVRTRSGKVVQHTKGAPDEVLARCTKIMTSDGIIDLTDEARSEILAQNKSMADQALRVMASARRDWGTEAPESYDPANLEHDMVFVGLSGMIDPVRPEVKGAVAEAHEAGMRTVMITGDHIDTAVAIAIELGIITDRSQAITGAQLDKISDEEFEQRIETIGVYARVQPEHKVRIVDTWRKKGMVTAMTGDGVNDAPSIKRADIGIGMGITGTDVTKGVADMVLADDNFATIISACEEGRRIYDNIRKCIQFLLSSNLAEVISVFIASLVGFTILQPTHLLWINLITDSLPALAMATEKAEPGIMKRKPRNPKDGIFADGVGFDCLVQGSIIALLTLASYFIGHYFEYGTFDISQVITNPEAGVEGMTMAFLTLSMVEMFHSFNMRSLRGSIFKLTSQNIWLWGSFVMSLILTFVVIETPLSQAFGFAEIGFEEYAMAMLLAASIIPLMELYKAVMRSVQKNKA</sequence>
<dbReference type="SUPFAM" id="SSF81653">
    <property type="entry name" value="Calcium ATPase, transduction domain A"/>
    <property type="match status" value="1"/>
</dbReference>
<feature type="transmembrane region" description="Helical" evidence="11">
    <location>
        <begin position="680"/>
        <end position="704"/>
    </location>
</feature>
<feature type="transmembrane region" description="Helical" evidence="11">
    <location>
        <begin position="746"/>
        <end position="772"/>
    </location>
</feature>
<dbReference type="GO" id="GO:0046873">
    <property type="term" value="F:metal ion transmembrane transporter activity"/>
    <property type="evidence" value="ECO:0007669"/>
    <property type="project" value="UniProtKB-ARBA"/>
</dbReference>
<keyword evidence="5" id="KW-0547">Nucleotide-binding</keyword>
<gene>
    <name evidence="13" type="ORF">HXK24_00195</name>
    <name evidence="14" type="ORF">M3I19_05820</name>
</gene>